<keyword evidence="1" id="KW-0812">Transmembrane</keyword>
<proteinExistence type="predicted"/>
<keyword evidence="1" id="KW-0472">Membrane</keyword>
<dbReference type="EMBL" id="GGEC01030479">
    <property type="protein sequence ID" value="MBX10963.1"/>
    <property type="molecule type" value="Transcribed_RNA"/>
</dbReference>
<keyword evidence="1" id="KW-1133">Transmembrane helix</keyword>
<feature type="transmembrane region" description="Helical" evidence="1">
    <location>
        <begin position="145"/>
        <end position="169"/>
    </location>
</feature>
<reference evidence="2" key="1">
    <citation type="submission" date="2018-02" db="EMBL/GenBank/DDBJ databases">
        <title>Rhizophora mucronata_Transcriptome.</title>
        <authorList>
            <person name="Meera S.P."/>
            <person name="Sreeshan A."/>
            <person name="Augustine A."/>
        </authorList>
    </citation>
    <scope>NUCLEOTIDE SEQUENCE</scope>
    <source>
        <tissue evidence="2">Leaf</tissue>
    </source>
</reference>
<protein>
    <submittedName>
        <fullName evidence="2">Uncharacterized protein</fullName>
    </submittedName>
</protein>
<accession>A0A2P2KZ21</accession>
<dbReference type="PANTHER" id="PTHR47413">
    <property type="entry name" value="LIPASE-LIKE PAD4"/>
    <property type="match status" value="1"/>
</dbReference>
<organism evidence="2">
    <name type="scientific">Rhizophora mucronata</name>
    <name type="common">Asiatic mangrove</name>
    <dbReference type="NCBI Taxonomy" id="61149"/>
    <lineage>
        <taxon>Eukaryota</taxon>
        <taxon>Viridiplantae</taxon>
        <taxon>Streptophyta</taxon>
        <taxon>Embryophyta</taxon>
        <taxon>Tracheophyta</taxon>
        <taxon>Spermatophyta</taxon>
        <taxon>Magnoliopsida</taxon>
        <taxon>eudicotyledons</taxon>
        <taxon>Gunneridae</taxon>
        <taxon>Pentapetalae</taxon>
        <taxon>rosids</taxon>
        <taxon>fabids</taxon>
        <taxon>Malpighiales</taxon>
        <taxon>Rhizophoraceae</taxon>
        <taxon>Rhizophora</taxon>
    </lineage>
</organism>
<dbReference type="PANTHER" id="PTHR47413:SF2">
    <property type="entry name" value="LIPASE-LIKE PAD4"/>
    <property type="match status" value="1"/>
</dbReference>
<evidence type="ECO:0000313" key="2">
    <source>
        <dbReference type="EMBL" id="MBX10963.1"/>
    </source>
</evidence>
<sequence length="170" mass="18714">MHAAEASPFETSEMLAGFLSSTPLLSESWGLCSLANVNSRSSNGFLTEQIGTTGYVAFSGVQFDSPGAGFPMTSDSTCRNLVPLDDVASCNSIFSPINGRYEGEEKPVMVHARSLWIFLSMCENPIFQSQVSPLPSPHTTMKISVFIYFSTSDWFGYICGFYNLFMYFLV</sequence>
<dbReference type="AlphaFoldDB" id="A0A2P2KZ21"/>
<name>A0A2P2KZ21_RHIMU</name>
<evidence type="ECO:0000256" key="1">
    <source>
        <dbReference type="SAM" id="Phobius"/>
    </source>
</evidence>